<name>A0A4S4KMF4_9APHY</name>
<sequence length="128" mass="13837">MLASGTIFARVVLPEGIQVGLNVTRVLPDVLVFDGEVPDHDDPGVSRYGEPGAPPAPPLPDPLPERAFAHIRPDDWLPSTSFTVESGPDEGTTVEVLAKIVDVPLEVLPGRDREFRNFVGKVCVCRLD</sequence>
<organism evidence="2 3">
    <name type="scientific">Hermanssonia centrifuga</name>
    <dbReference type="NCBI Taxonomy" id="98765"/>
    <lineage>
        <taxon>Eukaryota</taxon>
        <taxon>Fungi</taxon>
        <taxon>Dikarya</taxon>
        <taxon>Basidiomycota</taxon>
        <taxon>Agaricomycotina</taxon>
        <taxon>Agaricomycetes</taxon>
        <taxon>Polyporales</taxon>
        <taxon>Meruliaceae</taxon>
        <taxon>Hermanssonia</taxon>
    </lineage>
</organism>
<accession>A0A4S4KMF4</accession>
<dbReference type="EMBL" id="SGPJ01000071">
    <property type="protein sequence ID" value="THG99694.1"/>
    <property type="molecule type" value="Genomic_DNA"/>
</dbReference>
<dbReference type="AlphaFoldDB" id="A0A4S4KMF4"/>
<comment type="caution">
    <text evidence="2">The sequence shown here is derived from an EMBL/GenBank/DDBJ whole genome shotgun (WGS) entry which is preliminary data.</text>
</comment>
<gene>
    <name evidence="2" type="ORF">EW026_g2695</name>
</gene>
<evidence type="ECO:0000313" key="3">
    <source>
        <dbReference type="Proteomes" id="UP000309038"/>
    </source>
</evidence>
<evidence type="ECO:0000313" key="2">
    <source>
        <dbReference type="EMBL" id="THG99694.1"/>
    </source>
</evidence>
<feature type="compositionally biased region" description="Pro residues" evidence="1">
    <location>
        <begin position="52"/>
        <end position="62"/>
    </location>
</feature>
<evidence type="ECO:0000256" key="1">
    <source>
        <dbReference type="SAM" id="MobiDB-lite"/>
    </source>
</evidence>
<keyword evidence="3" id="KW-1185">Reference proteome</keyword>
<protein>
    <submittedName>
        <fullName evidence="2">Uncharacterized protein</fullName>
    </submittedName>
</protein>
<feature type="region of interest" description="Disordered" evidence="1">
    <location>
        <begin position="37"/>
        <end position="65"/>
    </location>
</feature>
<reference evidence="2 3" key="1">
    <citation type="submission" date="2019-02" db="EMBL/GenBank/DDBJ databases">
        <title>Genome sequencing of the rare red list fungi Phlebia centrifuga.</title>
        <authorList>
            <person name="Buettner E."/>
            <person name="Kellner H."/>
        </authorList>
    </citation>
    <scope>NUCLEOTIDE SEQUENCE [LARGE SCALE GENOMIC DNA]</scope>
    <source>
        <strain evidence="2 3">DSM 108282</strain>
    </source>
</reference>
<proteinExistence type="predicted"/>
<dbReference type="Proteomes" id="UP000309038">
    <property type="component" value="Unassembled WGS sequence"/>
</dbReference>